<name>A0AA95MKL8_9BACI</name>
<reference evidence="2" key="1">
    <citation type="submission" date="2023-05" db="EMBL/GenBank/DDBJ databases">
        <title>Comparative genomics of Bacillaceae isolates and their secondary metabolite potential.</title>
        <authorList>
            <person name="Song L."/>
            <person name="Nielsen L.J."/>
            <person name="Mohite O."/>
            <person name="Xu X."/>
            <person name="Weber T."/>
            <person name="Kovacs A.T."/>
        </authorList>
    </citation>
    <scope>NUCLEOTIDE SEQUENCE</scope>
    <source>
        <strain evidence="2">XLM17</strain>
    </source>
</reference>
<dbReference type="Proteomes" id="UP001178288">
    <property type="component" value="Chromosome"/>
</dbReference>
<gene>
    <name evidence="2" type="ORF">QNH39_24105</name>
</gene>
<dbReference type="AlphaFoldDB" id="A0AA95MKL8"/>
<protein>
    <submittedName>
        <fullName evidence="2">Uncharacterized protein</fullName>
    </submittedName>
</protein>
<keyword evidence="3" id="KW-1185">Reference proteome</keyword>
<evidence type="ECO:0000313" key="3">
    <source>
        <dbReference type="Proteomes" id="UP001178288"/>
    </source>
</evidence>
<dbReference type="KEGG" id="nnv:QNH39_24105"/>
<accession>A0AA95MKL8</accession>
<keyword evidence="1" id="KW-1133">Transmembrane helix</keyword>
<keyword evidence="1" id="KW-0472">Membrane</keyword>
<organism evidence="2 3">
    <name type="scientific">Neobacillus novalis</name>
    <dbReference type="NCBI Taxonomy" id="220687"/>
    <lineage>
        <taxon>Bacteria</taxon>
        <taxon>Bacillati</taxon>
        <taxon>Bacillota</taxon>
        <taxon>Bacilli</taxon>
        <taxon>Bacillales</taxon>
        <taxon>Bacillaceae</taxon>
        <taxon>Neobacillus</taxon>
    </lineage>
</organism>
<feature type="transmembrane region" description="Helical" evidence="1">
    <location>
        <begin position="59"/>
        <end position="82"/>
    </location>
</feature>
<keyword evidence="1" id="KW-0812">Transmembrane</keyword>
<sequence>MSVGHYYGMCHRHIGRAVEIRTHDGRIHRGIIHRVSRDRVFLQPLGRPRNLGGFGYGGWGWGFGAGIALGFIASFAVLSFFFW</sequence>
<evidence type="ECO:0000256" key="1">
    <source>
        <dbReference type="SAM" id="Phobius"/>
    </source>
</evidence>
<proteinExistence type="predicted"/>
<dbReference type="RefSeq" id="WP_066092464.1">
    <property type="nucleotide sequence ID" value="NZ_CP126114.1"/>
</dbReference>
<dbReference type="EMBL" id="CP126114">
    <property type="protein sequence ID" value="WHY85657.1"/>
    <property type="molecule type" value="Genomic_DNA"/>
</dbReference>
<evidence type="ECO:0000313" key="2">
    <source>
        <dbReference type="EMBL" id="WHY85657.1"/>
    </source>
</evidence>